<evidence type="ECO:0000313" key="3">
    <source>
        <dbReference type="Proteomes" id="UP001620295"/>
    </source>
</evidence>
<dbReference type="EMBL" id="JBJDQH010000005">
    <property type="protein sequence ID" value="MFK4266572.1"/>
    <property type="molecule type" value="Genomic_DNA"/>
</dbReference>
<organism evidence="2 3">
    <name type="scientific">Streptomyces milbemycinicus</name>
    <dbReference type="NCBI Taxonomy" id="476552"/>
    <lineage>
        <taxon>Bacteria</taxon>
        <taxon>Bacillati</taxon>
        <taxon>Actinomycetota</taxon>
        <taxon>Actinomycetes</taxon>
        <taxon>Kitasatosporales</taxon>
        <taxon>Streptomycetaceae</taxon>
        <taxon>Streptomyces</taxon>
    </lineage>
</organism>
<evidence type="ECO:0000256" key="1">
    <source>
        <dbReference type="SAM" id="MobiDB-lite"/>
    </source>
</evidence>
<comment type="caution">
    <text evidence="2">The sequence shown here is derived from an EMBL/GenBank/DDBJ whole genome shotgun (WGS) entry which is preliminary data.</text>
</comment>
<protein>
    <recommendedName>
        <fullName evidence="4">DUF559 domain-containing protein</fullName>
    </recommendedName>
</protein>
<sequence length="347" mass="37066">MNSDTPLSPRPLHHLPDGGRSVLTSRQLREHGVTAAEAAERCRPGGPWQRILPGVHLLHPGPATGEERLHAALLYTASRERQGHPGGAVPASGTGGGPYGEAMITGLAALALHRFSAAPSLRALDRVDVLVPRARRLRGAGYVRFVRAAALPCPREITGLPTAPAARALADAVAQLSDASAVRRLLIEAVRQGHCEASSVVRELSRARLLSRPHVVDAVDALLAEGRAMAEALLYDMVRGYSLPEPLWNVELRLPGGPLLAGVDAYWPLQAVALEIDARTPRQGGGHDPLGRFTPAGEHMERLGITVVRVTPKKLRESLDAQAAVVRTALIASVDREPAPYVVIRPR</sequence>
<dbReference type="RefSeq" id="WP_404746515.1">
    <property type="nucleotide sequence ID" value="NZ_JBJDQH010000005.1"/>
</dbReference>
<keyword evidence="3" id="KW-1185">Reference proteome</keyword>
<dbReference type="Proteomes" id="UP001620295">
    <property type="component" value="Unassembled WGS sequence"/>
</dbReference>
<accession>A0ABW8LKY4</accession>
<feature type="region of interest" description="Disordered" evidence="1">
    <location>
        <begin position="1"/>
        <end position="20"/>
    </location>
</feature>
<name>A0ABW8LKY4_9ACTN</name>
<evidence type="ECO:0008006" key="4">
    <source>
        <dbReference type="Google" id="ProtNLM"/>
    </source>
</evidence>
<gene>
    <name evidence="2" type="ORF">ACI2L5_16755</name>
</gene>
<reference evidence="2 3" key="1">
    <citation type="submission" date="2024-11" db="EMBL/GenBank/DDBJ databases">
        <title>The Natural Products Discovery Center: Release of the First 8490 Sequenced Strains for Exploring Actinobacteria Biosynthetic Diversity.</title>
        <authorList>
            <person name="Kalkreuter E."/>
            <person name="Kautsar S.A."/>
            <person name="Yang D."/>
            <person name="Bader C.D."/>
            <person name="Teijaro C.N."/>
            <person name="Fluegel L."/>
            <person name="Davis C.M."/>
            <person name="Simpson J.R."/>
            <person name="Lauterbach L."/>
            <person name="Steele A.D."/>
            <person name="Gui C."/>
            <person name="Meng S."/>
            <person name="Li G."/>
            <person name="Viehrig K."/>
            <person name="Ye F."/>
            <person name="Su P."/>
            <person name="Kiefer A.F."/>
            <person name="Nichols A."/>
            <person name="Cepeda A.J."/>
            <person name="Yan W."/>
            <person name="Fan B."/>
            <person name="Jiang Y."/>
            <person name="Adhikari A."/>
            <person name="Zheng C.-J."/>
            <person name="Schuster L."/>
            <person name="Cowan T.M."/>
            <person name="Smanski M.J."/>
            <person name="Chevrette M.G."/>
            <person name="De Carvalho L.P.S."/>
            <person name="Shen B."/>
        </authorList>
    </citation>
    <scope>NUCLEOTIDE SEQUENCE [LARGE SCALE GENOMIC DNA]</scope>
    <source>
        <strain evidence="2 3">NPDC020863</strain>
    </source>
</reference>
<evidence type="ECO:0000313" key="2">
    <source>
        <dbReference type="EMBL" id="MFK4266572.1"/>
    </source>
</evidence>
<proteinExistence type="predicted"/>